<gene>
    <name evidence="1" type="ORF">J5U46_00495</name>
</gene>
<proteinExistence type="predicted"/>
<evidence type="ECO:0000313" key="2">
    <source>
        <dbReference type="Proteomes" id="UP000669887"/>
    </source>
</evidence>
<organism evidence="1 2">
    <name type="scientific">Micromonospora tulbaghiae</name>
    <dbReference type="NCBI Taxonomy" id="479978"/>
    <lineage>
        <taxon>Bacteria</taxon>
        <taxon>Bacillati</taxon>
        <taxon>Actinomycetota</taxon>
        <taxon>Actinomycetes</taxon>
        <taxon>Micromonosporales</taxon>
        <taxon>Micromonosporaceae</taxon>
        <taxon>Micromonospora</taxon>
    </lineage>
</organism>
<dbReference type="SUPFAM" id="SSF117916">
    <property type="entry name" value="Fe-S cluster assembly (FSCA) domain-like"/>
    <property type="match status" value="1"/>
</dbReference>
<dbReference type="Proteomes" id="UP000669887">
    <property type="component" value="Unassembled WGS sequence"/>
</dbReference>
<dbReference type="InterPro" id="IPR052339">
    <property type="entry name" value="Fe-S_Maturation_MIP18"/>
</dbReference>
<dbReference type="AlphaFoldDB" id="A0AAW4JIQ7"/>
<comment type="caution">
    <text evidence="1">The sequence shown here is derived from an EMBL/GenBank/DDBJ whole genome shotgun (WGS) entry which is preliminary data.</text>
</comment>
<dbReference type="PANTHER" id="PTHR42831">
    <property type="entry name" value="FE-S PROTEIN MATURATION AUXILIARY FACTOR YITW"/>
    <property type="match status" value="1"/>
</dbReference>
<sequence>MSGVDPAAADLRARLLSACNTVYDPCGLGVGRRVGIVDMGLVRDVRARREPDGRLRVTLDLITTGPFCMYTPFFEQSVRREIGRVAPEVDDVEVEWGDSTDWSEAMMTEHGRAVLRIGRSAAPVR</sequence>
<dbReference type="InterPro" id="IPR034904">
    <property type="entry name" value="FSCA_dom_sf"/>
</dbReference>
<accession>A0AAW4JIQ7</accession>
<dbReference type="PANTHER" id="PTHR42831:SF1">
    <property type="entry name" value="FE-S PROTEIN MATURATION AUXILIARY FACTOR YITW"/>
    <property type="match status" value="1"/>
</dbReference>
<reference evidence="1" key="1">
    <citation type="submission" date="2021-03" db="EMBL/GenBank/DDBJ databases">
        <title>X isolated from Micromonospora tulbaghiae.</title>
        <authorList>
            <person name="Stennett H.L."/>
        </authorList>
    </citation>
    <scope>NUCLEOTIDE SEQUENCE</scope>
    <source>
        <strain evidence="1">28M1-20</strain>
    </source>
</reference>
<dbReference type="EMBL" id="JAGFVQ010000001">
    <property type="protein sequence ID" value="MBO4138631.1"/>
    <property type="molecule type" value="Genomic_DNA"/>
</dbReference>
<protein>
    <submittedName>
        <fullName evidence="1">DUF59 domain-containing protein</fullName>
    </submittedName>
</protein>
<dbReference type="Gene3D" id="3.30.300.130">
    <property type="entry name" value="Fe-S cluster assembly (FSCA)"/>
    <property type="match status" value="1"/>
</dbReference>
<dbReference type="RefSeq" id="WP_151498804.1">
    <property type="nucleotide sequence ID" value="NZ_JAGFVQ010000001.1"/>
</dbReference>
<evidence type="ECO:0000313" key="1">
    <source>
        <dbReference type="EMBL" id="MBO4138631.1"/>
    </source>
</evidence>
<name>A0AAW4JIQ7_9ACTN</name>